<keyword evidence="1" id="KW-0812">Transmembrane</keyword>
<dbReference type="RefSeq" id="WP_120244204.1">
    <property type="nucleotide sequence ID" value="NZ_RAPO01000002.1"/>
</dbReference>
<feature type="transmembrane region" description="Helical" evidence="1">
    <location>
        <begin position="37"/>
        <end position="59"/>
    </location>
</feature>
<comment type="caution">
    <text evidence="2">The sequence shown here is derived from an EMBL/GenBank/DDBJ whole genome shotgun (WGS) entry which is preliminary data.</text>
</comment>
<keyword evidence="1" id="KW-1133">Transmembrane helix</keyword>
<proteinExistence type="predicted"/>
<evidence type="ECO:0000313" key="2">
    <source>
        <dbReference type="EMBL" id="RKD94870.1"/>
    </source>
</evidence>
<sequence>MNTQKAILVELVGITLVLFGGFHSVSDTYFLSEWDLIGNMTTWMAGGVIIGFYGVVAGLRPEQ</sequence>
<evidence type="ECO:0000256" key="1">
    <source>
        <dbReference type="SAM" id="Phobius"/>
    </source>
</evidence>
<organism evidence="2 3">
    <name type="scientific">Halopiger aswanensis</name>
    <dbReference type="NCBI Taxonomy" id="148449"/>
    <lineage>
        <taxon>Archaea</taxon>
        <taxon>Methanobacteriati</taxon>
        <taxon>Methanobacteriota</taxon>
        <taxon>Stenosarchaea group</taxon>
        <taxon>Halobacteria</taxon>
        <taxon>Halobacteriales</taxon>
        <taxon>Natrialbaceae</taxon>
        <taxon>Halopiger</taxon>
    </lineage>
</organism>
<protein>
    <submittedName>
        <fullName evidence="2">Uncharacterized protein</fullName>
    </submittedName>
</protein>
<dbReference type="EMBL" id="RAPO01000002">
    <property type="protein sequence ID" value="RKD94870.1"/>
    <property type="molecule type" value="Genomic_DNA"/>
</dbReference>
<gene>
    <name evidence="2" type="ORF">ATJ93_1713</name>
</gene>
<accession>A0A419WH71</accession>
<feature type="transmembrane region" description="Helical" evidence="1">
    <location>
        <begin position="7"/>
        <end position="25"/>
    </location>
</feature>
<name>A0A419WH71_9EURY</name>
<evidence type="ECO:0000313" key="3">
    <source>
        <dbReference type="Proteomes" id="UP000283805"/>
    </source>
</evidence>
<dbReference type="AlphaFoldDB" id="A0A419WH71"/>
<keyword evidence="3" id="KW-1185">Reference proteome</keyword>
<keyword evidence="1" id="KW-0472">Membrane</keyword>
<dbReference type="Proteomes" id="UP000283805">
    <property type="component" value="Unassembled WGS sequence"/>
</dbReference>
<reference evidence="2 3" key="1">
    <citation type="submission" date="2018-09" db="EMBL/GenBank/DDBJ databases">
        <title>Genomic Encyclopedia of Archaeal and Bacterial Type Strains, Phase II (KMG-II): from individual species to whole genera.</title>
        <authorList>
            <person name="Goeker M."/>
        </authorList>
    </citation>
    <scope>NUCLEOTIDE SEQUENCE [LARGE SCALE GENOMIC DNA]</scope>
    <source>
        <strain evidence="2 3">DSM 13151</strain>
    </source>
</reference>